<accession>A0A0M8NXT6</accession>
<evidence type="ECO:0000313" key="4">
    <source>
        <dbReference type="Proteomes" id="UP000037696"/>
    </source>
</evidence>
<dbReference type="AlphaFoldDB" id="A0A0M8NXT6"/>
<gene>
    <name evidence="3" type="ORF">ACN38_g7667</name>
</gene>
<organism evidence="3 4">
    <name type="scientific">Penicillium nordicum</name>
    <dbReference type="NCBI Taxonomy" id="229535"/>
    <lineage>
        <taxon>Eukaryota</taxon>
        <taxon>Fungi</taxon>
        <taxon>Dikarya</taxon>
        <taxon>Ascomycota</taxon>
        <taxon>Pezizomycotina</taxon>
        <taxon>Eurotiomycetes</taxon>
        <taxon>Eurotiomycetidae</taxon>
        <taxon>Eurotiales</taxon>
        <taxon>Aspergillaceae</taxon>
        <taxon>Penicillium</taxon>
    </lineage>
</organism>
<feature type="region of interest" description="Disordered" evidence="1">
    <location>
        <begin position="228"/>
        <end position="267"/>
    </location>
</feature>
<keyword evidence="2" id="KW-0732">Signal</keyword>
<evidence type="ECO:0000256" key="1">
    <source>
        <dbReference type="SAM" id="MobiDB-lite"/>
    </source>
</evidence>
<comment type="caution">
    <text evidence="3">The sequence shown here is derived from an EMBL/GenBank/DDBJ whole genome shotgun (WGS) entry which is preliminary data.</text>
</comment>
<proteinExistence type="predicted"/>
<dbReference type="OrthoDB" id="5366256at2759"/>
<feature type="compositionally biased region" description="Polar residues" evidence="1">
    <location>
        <begin position="97"/>
        <end position="115"/>
    </location>
</feature>
<evidence type="ECO:0000256" key="2">
    <source>
        <dbReference type="SAM" id="SignalP"/>
    </source>
</evidence>
<sequence>MLTSLSAAFPLILSILVPSPTTQYLQSHRDQSNLPVSDSKSNVGLSSPVQLVETSDFLQSVLPGSGSPWPIQNIQSSISVVQGGSQSTQGFALPLPSQHSTNTGTSQPSTLPGSNYPLTEPTAQSSIGDTIPIKQEIGSEEPRGLGISSYPMSVASDTYFAGPMQHNSHQYGWTNRPYQPLQPPEQMSPPFPSSHPSYPSSGYPMGYPSHLNGPLHGYQQQEHQIPPSYLAAPGNLSRHSQPRSPPIARSYHTQSASGTPQSEQHLMTSPPYMINQPSYYFPDTSAIPPHPTSISSQPPSMTAPDSIYSSPESTAGKDSDHPIRVLSLRPRPQCWDHGCNGREFSTFSNLLRHQREKSGVVAKAECPICGAVFTRTTARNIHVAQGKCKSSGRDSSAE</sequence>
<evidence type="ECO:0000313" key="3">
    <source>
        <dbReference type="EMBL" id="KOS41476.1"/>
    </source>
</evidence>
<feature type="signal peptide" evidence="2">
    <location>
        <begin position="1"/>
        <end position="22"/>
    </location>
</feature>
<dbReference type="Proteomes" id="UP000037696">
    <property type="component" value="Unassembled WGS sequence"/>
</dbReference>
<protein>
    <recommendedName>
        <fullName evidence="5">C2H2-type domain-containing protein</fullName>
    </recommendedName>
</protein>
<feature type="compositionally biased region" description="Polar residues" evidence="1">
    <location>
        <begin position="251"/>
        <end position="267"/>
    </location>
</feature>
<feature type="region of interest" description="Disordered" evidence="1">
    <location>
        <begin position="85"/>
        <end position="115"/>
    </location>
</feature>
<dbReference type="Gene3D" id="3.30.160.60">
    <property type="entry name" value="Classic Zinc Finger"/>
    <property type="match status" value="1"/>
</dbReference>
<evidence type="ECO:0008006" key="5">
    <source>
        <dbReference type="Google" id="ProtNLM"/>
    </source>
</evidence>
<name>A0A0M8NXT6_9EURO</name>
<dbReference type="EMBL" id="LHQQ01000131">
    <property type="protein sequence ID" value="KOS41476.1"/>
    <property type="molecule type" value="Genomic_DNA"/>
</dbReference>
<feature type="chain" id="PRO_5005819309" description="C2H2-type domain-containing protein" evidence="2">
    <location>
        <begin position="23"/>
        <end position="398"/>
    </location>
</feature>
<feature type="region of interest" description="Disordered" evidence="1">
    <location>
        <begin position="176"/>
        <end position="200"/>
    </location>
</feature>
<feature type="region of interest" description="Disordered" evidence="1">
    <location>
        <begin position="283"/>
        <end position="321"/>
    </location>
</feature>
<keyword evidence="4" id="KW-1185">Reference proteome</keyword>
<feature type="compositionally biased region" description="Pro residues" evidence="1">
    <location>
        <begin position="180"/>
        <end position="193"/>
    </location>
</feature>
<reference evidence="3 4" key="1">
    <citation type="submission" date="2015-08" db="EMBL/GenBank/DDBJ databases">
        <title>Genome sequencing of Penicillium nordicum.</title>
        <authorList>
            <person name="Nguyen H.D."/>
            <person name="Seifert K.A."/>
        </authorList>
    </citation>
    <scope>NUCLEOTIDE SEQUENCE [LARGE SCALE GENOMIC DNA]</scope>
    <source>
        <strain evidence="3 4">DAOMC 185683</strain>
    </source>
</reference>